<dbReference type="Pfam" id="PF13412">
    <property type="entry name" value="HTH_24"/>
    <property type="match status" value="1"/>
</dbReference>
<dbReference type="InterPro" id="IPR011991">
    <property type="entry name" value="ArsR-like_HTH"/>
</dbReference>
<gene>
    <name evidence="5" type="ORF">FQB35_02770</name>
</gene>
<dbReference type="PRINTS" id="PR00033">
    <property type="entry name" value="HTHASNC"/>
</dbReference>
<dbReference type="Gene3D" id="1.10.10.10">
    <property type="entry name" value="Winged helix-like DNA-binding domain superfamily/Winged helix DNA-binding domain"/>
    <property type="match status" value="1"/>
</dbReference>
<dbReference type="InterPro" id="IPR000485">
    <property type="entry name" value="AsnC-type_HTH_dom"/>
</dbReference>
<dbReference type="AlphaFoldDB" id="A0A5C0SBA9"/>
<dbReference type="PANTHER" id="PTHR30154">
    <property type="entry name" value="LEUCINE-RESPONSIVE REGULATORY PROTEIN"/>
    <property type="match status" value="1"/>
</dbReference>
<evidence type="ECO:0000313" key="6">
    <source>
        <dbReference type="Proteomes" id="UP000324646"/>
    </source>
</evidence>
<name>A0A5C0SBA9_CRATE</name>
<evidence type="ECO:0000256" key="3">
    <source>
        <dbReference type="ARBA" id="ARBA00023163"/>
    </source>
</evidence>
<sequence length="142" mass="15886">MDATDLKILEILQKNGRISMKDLGNLVGLTSPAVTERVRRLEENGIITGYKAIINPQKLGKKIQAFIDISLDRDKYKSFLDFAEKTSSIIECHHITGGDCMTLKVMVQNMEELEILIDAIKKIGNTQTSIILSTPIENKIIL</sequence>
<dbReference type="Gene3D" id="3.30.70.920">
    <property type="match status" value="1"/>
</dbReference>
<dbReference type="InterPro" id="IPR019885">
    <property type="entry name" value="Tscrpt_reg_HTH_AsnC-type_CS"/>
</dbReference>
<organism evidence="5 6">
    <name type="scientific">Crassaminicella thermophila</name>
    <dbReference type="NCBI Taxonomy" id="2599308"/>
    <lineage>
        <taxon>Bacteria</taxon>
        <taxon>Bacillati</taxon>
        <taxon>Bacillota</taxon>
        <taxon>Clostridia</taxon>
        <taxon>Eubacteriales</taxon>
        <taxon>Clostridiaceae</taxon>
        <taxon>Crassaminicella</taxon>
    </lineage>
</organism>
<dbReference type="PROSITE" id="PS50956">
    <property type="entry name" value="HTH_ASNC_2"/>
    <property type="match status" value="1"/>
</dbReference>
<keyword evidence="3" id="KW-0804">Transcription</keyword>
<dbReference type="FunFam" id="1.10.10.10:FF:000186">
    <property type="entry name" value="AsnC family transcriptional regulator"/>
    <property type="match status" value="1"/>
</dbReference>
<dbReference type="InterPro" id="IPR011008">
    <property type="entry name" value="Dimeric_a/b-barrel"/>
</dbReference>
<feature type="domain" description="HTH asnC-type" evidence="4">
    <location>
        <begin position="1"/>
        <end position="62"/>
    </location>
</feature>
<dbReference type="GO" id="GO:0043200">
    <property type="term" value="P:response to amino acid"/>
    <property type="evidence" value="ECO:0007669"/>
    <property type="project" value="TreeGrafter"/>
</dbReference>
<keyword evidence="1" id="KW-0805">Transcription regulation</keyword>
<keyword evidence="2" id="KW-0238">DNA-binding</keyword>
<dbReference type="SMART" id="SM00344">
    <property type="entry name" value="HTH_ASNC"/>
    <property type="match status" value="1"/>
</dbReference>
<dbReference type="Pfam" id="PF01037">
    <property type="entry name" value="AsnC_trans_reg"/>
    <property type="match status" value="1"/>
</dbReference>
<dbReference type="GO" id="GO:0005829">
    <property type="term" value="C:cytosol"/>
    <property type="evidence" value="ECO:0007669"/>
    <property type="project" value="TreeGrafter"/>
</dbReference>
<reference evidence="5 6" key="1">
    <citation type="submission" date="2019-07" db="EMBL/GenBank/DDBJ databases">
        <title>Complete genome of Crassaminicella thermophila SY095.</title>
        <authorList>
            <person name="Li X."/>
        </authorList>
    </citation>
    <scope>NUCLEOTIDE SEQUENCE [LARGE SCALE GENOMIC DNA]</scope>
    <source>
        <strain evidence="5 6">SY095</strain>
    </source>
</reference>
<dbReference type="EMBL" id="CP042243">
    <property type="protein sequence ID" value="QEK11380.1"/>
    <property type="molecule type" value="Genomic_DNA"/>
</dbReference>
<dbReference type="SUPFAM" id="SSF54909">
    <property type="entry name" value="Dimeric alpha+beta barrel"/>
    <property type="match status" value="1"/>
</dbReference>
<dbReference type="KEGG" id="crs:FQB35_02770"/>
<evidence type="ECO:0000256" key="2">
    <source>
        <dbReference type="ARBA" id="ARBA00023125"/>
    </source>
</evidence>
<dbReference type="InterPro" id="IPR019887">
    <property type="entry name" value="Tscrpt_reg_AsnC/Lrp_C"/>
</dbReference>
<accession>A0A5C0SBA9</accession>
<proteinExistence type="predicted"/>
<dbReference type="CDD" id="cd00090">
    <property type="entry name" value="HTH_ARSR"/>
    <property type="match status" value="1"/>
</dbReference>
<evidence type="ECO:0000259" key="4">
    <source>
        <dbReference type="PROSITE" id="PS50956"/>
    </source>
</evidence>
<dbReference type="GO" id="GO:0043565">
    <property type="term" value="F:sequence-specific DNA binding"/>
    <property type="evidence" value="ECO:0007669"/>
    <property type="project" value="InterPro"/>
</dbReference>
<dbReference type="InterPro" id="IPR036390">
    <property type="entry name" value="WH_DNA-bd_sf"/>
</dbReference>
<evidence type="ECO:0000313" key="5">
    <source>
        <dbReference type="EMBL" id="QEK11380.1"/>
    </source>
</evidence>
<dbReference type="PANTHER" id="PTHR30154:SF53">
    <property type="entry name" value="HTH-TYPE TRANSCRIPTIONAL REGULATOR LRPC"/>
    <property type="match status" value="1"/>
</dbReference>
<dbReference type="SUPFAM" id="SSF46785">
    <property type="entry name" value="Winged helix' DNA-binding domain"/>
    <property type="match status" value="1"/>
</dbReference>
<protein>
    <submittedName>
        <fullName evidence="5">Lrp/AsnC family transcriptional regulator</fullName>
    </submittedName>
</protein>
<keyword evidence="6" id="KW-1185">Reference proteome</keyword>
<dbReference type="OrthoDB" id="66249at2"/>
<dbReference type="Proteomes" id="UP000324646">
    <property type="component" value="Chromosome"/>
</dbReference>
<dbReference type="InterPro" id="IPR036388">
    <property type="entry name" value="WH-like_DNA-bd_sf"/>
</dbReference>
<dbReference type="PROSITE" id="PS00519">
    <property type="entry name" value="HTH_ASNC_1"/>
    <property type="match status" value="1"/>
</dbReference>
<evidence type="ECO:0000256" key="1">
    <source>
        <dbReference type="ARBA" id="ARBA00023015"/>
    </source>
</evidence>
<dbReference type="RefSeq" id="WP_148808481.1">
    <property type="nucleotide sequence ID" value="NZ_CP042243.1"/>
</dbReference>
<dbReference type="InterPro" id="IPR019888">
    <property type="entry name" value="Tscrpt_reg_AsnC-like"/>
</dbReference>